<evidence type="ECO:0000256" key="9">
    <source>
        <dbReference type="SAM" id="Phobius"/>
    </source>
</evidence>
<dbReference type="EMBL" id="VWZN01005981">
    <property type="protein sequence ID" value="NWR44240.1"/>
    <property type="molecule type" value="Genomic_DNA"/>
</dbReference>
<feature type="transmembrane region" description="Helical" evidence="9">
    <location>
        <begin position="51"/>
        <end position="74"/>
    </location>
</feature>
<evidence type="ECO:0000313" key="12">
    <source>
        <dbReference type="Proteomes" id="UP000529728"/>
    </source>
</evidence>
<feature type="domain" description="G-protein coupled receptors family 1 profile" evidence="10">
    <location>
        <begin position="29"/>
        <end position="289"/>
    </location>
</feature>
<dbReference type="InterPro" id="IPR017452">
    <property type="entry name" value="GPCR_Rhodpsn_7TM"/>
</dbReference>
<evidence type="ECO:0000256" key="1">
    <source>
        <dbReference type="ARBA" id="ARBA00004651"/>
    </source>
</evidence>
<sequence length="315" mass="34370">VSPHVPSLAMSTVLLLTVYILTFTVGLPANAFTLTVLVAKSRRRQPALTAADLFLLNLAVADLLLLLFLPFKMAEAAAGMAWLLPAALCPVVNFWFYSSAYLSSLFLAALSVRRYLGVAFPLRSRGRSRPGRVLAVSAVMWLLACGHCSVVFVAELGPRGEEGERGGQLGEGESPATLRCYDDFSPSQLRFVLPLRLEFFFVLFLAPFSVTVFCYVGLIRALIARPALPAAKRRRAVGLAVATVVIFGLCFAPYNVSHVVGFWQGRSPGWRVYATLLSSLNAALDPLVVYCSSGSVRQALGEARVALRAWWGRWR</sequence>
<gene>
    <name evidence="11" type="primary">Ffar3</name>
    <name evidence="11" type="ORF">REGSAT_R14074</name>
</gene>
<evidence type="ECO:0000256" key="6">
    <source>
        <dbReference type="ARBA" id="ARBA00023136"/>
    </source>
</evidence>
<dbReference type="InterPro" id="IPR013312">
    <property type="entry name" value="GPR40-rel_orph"/>
</dbReference>
<keyword evidence="2" id="KW-1003">Cell membrane</keyword>
<keyword evidence="7" id="KW-0675">Receptor</keyword>
<feature type="non-terminal residue" evidence="11">
    <location>
        <position position="1"/>
    </location>
</feature>
<protein>
    <submittedName>
        <fullName evidence="11">FFAR3 protein</fullName>
    </submittedName>
</protein>
<keyword evidence="3 9" id="KW-0812">Transmembrane</keyword>
<reference evidence="11 12" key="1">
    <citation type="submission" date="2019-09" db="EMBL/GenBank/DDBJ databases">
        <title>Bird 10,000 Genomes (B10K) Project - Family phase.</title>
        <authorList>
            <person name="Zhang G."/>
        </authorList>
    </citation>
    <scope>NUCLEOTIDE SEQUENCE [LARGE SCALE GENOMIC DNA]</scope>
    <source>
        <strain evidence="11">B10K-DU-001-18</strain>
        <tissue evidence="11">Muscle</tissue>
    </source>
</reference>
<evidence type="ECO:0000313" key="11">
    <source>
        <dbReference type="EMBL" id="NWR44240.1"/>
    </source>
</evidence>
<keyword evidence="6 9" id="KW-0472">Membrane</keyword>
<comment type="subcellular location">
    <subcellularLocation>
        <location evidence="1">Cell membrane</location>
        <topology evidence="1">Multi-pass membrane protein</topology>
    </subcellularLocation>
</comment>
<keyword evidence="4 9" id="KW-1133">Transmembrane helix</keyword>
<feature type="non-terminal residue" evidence="11">
    <location>
        <position position="315"/>
    </location>
</feature>
<dbReference type="SUPFAM" id="SSF81321">
    <property type="entry name" value="Family A G protein-coupled receptor-like"/>
    <property type="match status" value="1"/>
</dbReference>
<feature type="transmembrane region" description="Helical" evidence="9">
    <location>
        <begin position="235"/>
        <end position="254"/>
    </location>
</feature>
<dbReference type="GO" id="GO:0004930">
    <property type="term" value="F:G protein-coupled receptor activity"/>
    <property type="evidence" value="ECO:0007669"/>
    <property type="project" value="UniProtKB-KW"/>
</dbReference>
<dbReference type="PANTHER" id="PTHR45822:SF5">
    <property type="entry name" value="FREE FATTY ACID RECEPTOR 2"/>
    <property type="match status" value="1"/>
</dbReference>
<dbReference type="Proteomes" id="UP000529728">
    <property type="component" value="Unassembled WGS sequence"/>
</dbReference>
<evidence type="ECO:0000256" key="7">
    <source>
        <dbReference type="ARBA" id="ARBA00023170"/>
    </source>
</evidence>
<evidence type="ECO:0000256" key="3">
    <source>
        <dbReference type="ARBA" id="ARBA00022692"/>
    </source>
</evidence>
<dbReference type="GO" id="GO:0071398">
    <property type="term" value="P:cellular response to fatty acid"/>
    <property type="evidence" value="ECO:0007669"/>
    <property type="project" value="TreeGrafter"/>
</dbReference>
<dbReference type="OrthoDB" id="5961208at2759"/>
<evidence type="ECO:0000256" key="2">
    <source>
        <dbReference type="ARBA" id="ARBA00022475"/>
    </source>
</evidence>
<keyword evidence="5" id="KW-0297">G-protein coupled receptor</keyword>
<dbReference type="PANTHER" id="PTHR45822">
    <property type="entry name" value="FREE FATTY ACID RECEPTOR 2-RELATED"/>
    <property type="match status" value="1"/>
</dbReference>
<dbReference type="PRINTS" id="PR00237">
    <property type="entry name" value="GPCRRHODOPSN"/>
</dbReference>
<dbReference type="AlphaFoldDB" id="A0A7K4XCR8"/>
<evidence type="ECO:0000256" key="4">
    <source>
        <dbReference type="ARBA" id="ARBA00022989"/>
    </source>
</evidence>
<dbReference type="InterPro" id="IPR000276">
    <property type="entry name" value="GPCR_Rhodpsn"/>
</dbReference>
<evidence type="ECO:0000256" key="5">
    <source>
        <dbReference type="ARBA" id="ARBA00023040"/>
    </source>
</evidence>
<dbReference type="Pfam" id="PF00001">
    <property type="entry name" value="7tm_1"/>
    <property type="match status" value="1"/>
</dbReference>
<evidence type="ECO:0000256" key="8">
    <source>
        <dbReference type="ARBA" id="ARBA00023224"/>
    </source>
</evidence>
<feature type="transmembrane region" description="Helical" evidence="9">
    <location>
        <begin position="12"/>
        <end position="39"/>
    </location>
</feature>
<accession>A0A7K4XCR8</accession>
<feature type="transmembrane region" description="Helical" evidence="9">
    <location>
        <begin position="94"/>
        <end position="112"/>
    </location>
</feature>
<keyword evidence="12" id="KW-1185">Reference proteome</keyword>
<proteinExistence type="predicted"/>
<dbReference type="Gene3D" id="1.20.1070.10">
    <property type="entry name" value="Rhodopsin 7-helix transmembrane proteins"/>
    <property type="match status" value="1"/>
</dbReference>
<dbReference type="PRINTS" id="PR01904">
    <property type="entry name" value="GPR40FAMILY"/>
</dbReference>
<feature type="transmembrane region" description="Helical" evidence="9">
    <location>
        <begin position="199"/>
        <end position="223"/>
    </location>
</feature>
<name>A0A7K4XCR8_REGSA</name>
<comment type="caution">
    <text evidence="11">The sequence shown here is derived from an EMBL/GenBank/DDBJ whole genome shotgun (WGS) entry which is preliminary data.</text>
</comment>
<dbReference type="PROSITE" id="PS50262">
    <property type="entry name" value="G_PROTEIN_RECEP_F1_2"/>
    <property type="match status" value="1"/>
</dbReference>
<feature type="transmembrane region" description="Helical" evidence="9">
    <location>
        <begin position="133"/>
        <end position="154"/>
    </location>
</feature>
<evidence type="ECO:0000259" key="10">
    <source>
        <dbReference type="PROSITE" id="PS50262"/>
    </source>
</evidence>
<organism evidence="11 12">
    <name type="scientific">Regulus satrapa</name>
    <name type="common">Golden-crowned kinglet</name>
    <dbReference type="NCBI Taxonomy" id="13245"/>
    <lineage>
        <taxon>Eukaryota</taxon>
        <taxon>Metazoa</taxon>
        <taxon>Chordata</taxon>
        <taxon>Craniata</taxon>
        <taxon>Vertebrata</taxon>
        <taxon>Euteleostomi</taxon>
        <taxon>Archelosauria</taxon>
        <taxon>Archosauria</taxon>
        <taxon>Dinosauria</taxon>
        <taxon>Saurischia</taxon>
        <taxon>Theropoda</taxon>
        <taxon>Coelurosauria</taxon>
        <taxon>Aves</taxon>
        <taxon>Neognathae</taxon>
        <taxon>Neoaves</taxon>
        <taxon>Telluraves</taxon>
        <taxon>Australaves</taxon>
        <taxon>Passeriformes</taxon>
        <taxon>Regulidae</taxon>
        <taxon>Regulus</taxon>
    </lineage>
</organism>
<dbReference type="GO" id="GO:0005886">
    <property type="term" value="C:plasma membrane"/>
    <property type="evidence" value="ECO:0007669"/>
    <property type="project" value="UniProtKB-SubCell"/>
</dbReference>
<keyword evidence="8" id="KW-0807">Transducer</keyword>